<dbReference type="InterPro" id="IPR014776">
    <property type="entry name" value="4pyrrole_Mease_sub2"/>
</dbReference>
<dbReference type="GO" id="GO:0004851">
    <property type="term" value="F:uroporphyrin-III C-methyltransferase activity"/>
    <property type="evidence" value="ECO:0007669"/>
    <property type="project" value="UniProtKB-EC"/>
</dbReference>
<protein>
    <recommendedName>
        <fullName evidence="2">uroporphyrinogen-III C-methyltransferase</fullName>
        <ecNumber evidence="2">2.1.1.107</ecNumber>
    </recommendedName>
</protein>
<dbReference type="SUPFAM" id="SSF53790">
    <property type="entry name" value="Tetrapyrrole methylase"/>
    <property type="match status" value="1"/>
</dbReference>
<accession>A0A832LVV6</accession>
<dbReference type="PROSITE" id="PS00839">
    <property type="entry name" value="SUMT_1"/>
    <property type="match status" value="1"/>
</dbReference>
<dbReference type="Pfam" id="PF00590">
    <property type="entry name" value="TP_methylase"/>
    <property type="match status" value="1"/>
</dbReference>
<dbReference type="Pfam" id="PF02602">
    <property type="entry name" value="HEM4"/>
    <property type="match status" value="1"/>
</dbReference>
<dbReference type="CDD" id="cd11642">
    <property type="entry name" value="SUMT"/>
    <property type="match status" value="1"/>
</dbReference>
<dbReference type="InterPro" id="IPR000878">
    <property type="entry name" value="4pyrrol_Mease"/>
</dbReference>
<dbReference type="GO" id="GO:0004852">
    <property type="term" value="F:uroporphyrinogen-III synthase activity"/>
    <property type="evidence" value="ECO:0007669"/>
    <property type="project" value="InterPro"/>
</dbReference>
<dbReference type="NCBIfam" id="TIGR01469">
    <property type="entry name" value="cobA_cysG_Cterm"/>
    <property type="match status" value="1"/>
</dbReference>
<feature type="domain" description="Tetrapyrrole methylase" evidence="11">
    <location>
        <begin position="6"/>
        <end position="217"/>
    </location>
</feature>
<dbReference type="InterPro" id="IPR003043">
    <property type="entry name" value="Uropor_MeTrfase_CS"/>
</dbReference>
<sequence length="508" mass="56380">MEGMGKVYLVGAGPGDPGLLTLRGKELLEEAEVVVYDYLANPELLKYCPSNCELIYVGKKGGAHTLPQEEINKLLVRKAKEGKKVVRLKGGDPFLFGRGGEEIEELLKEGILFEVVPGITSAIAVPAYAGIPVTHRNFTSTLAIVTGHEAEDKEESKVNFSALAKIGTLVFLMGVKNLPHIVENLLREGKSPDTPCAVIQWGTTPRQKTAEGTLKNIVDIVKEKGITAPAIIVVGEVVKLRRDFNWFEKKPLFGKRILITRTREQASKLRKALTEHGAQVVEIPTIEVRPLWGEENLSIFQELSKYDWLVFTSENGVKFFFERLFSLGLDVRALGGCKIAVIGPATMKPLQQRGIKADLMPTKDYTQEGLVEAFKEIDVKGKRILFVRAKVAREVLPLSLKERGAEVEILPIYETVKPKEVGKSLREAFQEGIDLITFTSSSTVENFFKILEEDNLKLPKEVILASIGPVTSQTLRERGYNPQIEAKEYTISGLVEAILDYYNFPADS</sequence>
<dbReference type="Gene3D" id="3.40.50.10090">
    <property type="match status" value="2"/>
</dbReference>
<organism evidence="13">
    <name type="scientific">Caldimicrobium thiodismutans</name>
    <dbReference type="NCBI Taxonomy" id="1653476"/>
    <lineage>
        <taxon>Bacteria</taxon>
        <taxon>Pseudomonadati</taxon>
        <taxon>Thermodesulfobacteriota</taxon>
        <taxon>Thermodesulfobacteria</taxon>
        <taxon>Thermodesulfobacteriales</taxon>
        <taxon>Thermodesulfobacteriaceae</taxon>
        <taxon>Caldimicrobium</taxon>
    </lineage>
</organism>
<dbReference type="PANTHER" id="PTHR45790:SF3">
    <property type="entry name" value="S-ADENOSYL-L-METHIONINE-DEPENDENT UROPORPHYRINOGEN III METHYLTRANSFERASE, CHLOROPLASTIC"/>
    <property type="match status" value="1"/>
</dbReference>
<dbReference type="FunFam" id="3.40.1010.10:FF:000001">
    <property type="entry name" value="Siroheme synthase"/>
    <property type="match status" value="1"/>
</dbReference>
<evidence type="ECO:0000256" key="7">
    <source>
        <dbReference type="ARBA" id="ARBA00023244"/>
    </source>
</evidence>
<evidence type="ECO:0000256" key="3">
    <source>
        <dbReference type="ARBA" id="ARBA00022573"/>
    </source>
</evidence>
<dbReference type="InterPro" id="IPR050161">
    <property type="entry name" value="Siro_Cobalamin_biosynth"/>
</dbReference>
<dbReference type="PANTHER" id="PTHR45790">
    <property type="entry name" value="SIROHEME SYNTHASE-RELATED"/>
    <property type="match status" value="1"/>
</dbReference>
<evidence type="ECO:0000256" key="1">
    <source>
        <dbReference type="ARBA" id="ARBA00005879"/>
    </source>
</evidence>
<evidence type="ECO:0000256" key="9">
    <source>
        <dbReference type="ARBA" id="ARBA00060548"/>
    </source>
</evidence>
<evidence type="ECO:0000256" key="6">
    <source>
        <dbReference type="ARBA" id="ARBA00022691"/>
    </source>
</evidence>
<dbReference type="GO" id="GO:0019354">
    <property type="term" value="P:siroheme biosynthetic process"/>
    <property type="evidence" value="ECO:0007669"/>
    <property type="project" value="InterPro"/>
</dbReference>
<dbReference type="EMBL" id="DSZU01000046">
    <property type="protein sequence ID" value="HGV55022.1"/>
    <property type="molecule type" value="Genomic_DNA"/>
</dbReference>
<dbReference type="GO" id="GO:0009236">
    <property type="term" value="P:cobalamin biosynthetic process"/>
    <property type="evidence" value="ECO:0007669"/>
    <property type="project" value="UniProtKB-KW"/>
</dbReference>
<comment type="pathway">
    <text evidence="8">Porphyrin-containing compound metabolism; siroheme biosynthesis; precorrin-2 from uroporphyrinogen III: step 1/1.</text>
</comment>
<evidence type="ECO:0000256" key="8">
    <source>
        <dbReference type="ARBA" id="ARBA00025705"/>
    </source>
</evidence>
<dbReference type="Gene3D" id="3.30.950.10">
    <property type="entry name" value="Methyltransferase, Cobalt-precorrin-4 Transmethylase, Domain 2"/>
    <property type="match status" value="1"/>
</dbReference>
<dbReference type="InterPro" id="IPR036108">
    <property type="entry name" value="4pyrrol_syn_uPrphyn_synt_sf"/>
</dbReference>
<comment type="caution">
    <text evidence="13">The sequence shown here is derived from an EMBL/GenBank/DDBJ whole genome shotgun (WGS) entry which is preliminary data.</text>
</comment>
<dbReference type="InterPro" id="IPR006366">
    <property type="entry name" value="CobA/CysG_C"/>
</dbReference>
<keyword evidence="3" id="KW-0169">Cobalamin biosynthesis</keyword>
<name>A0A832LVV6_9BACT</name>
<evidence type="ECO:0000259" key="11">
    <source>
        <dbReference type="Pfam" id="PF00590"/>
    </source>
</evidence>
<gene>
    <name evidence="13" type="primary">cobA</name>
    <name evidence="13" type="ORF">ENT73_02885</name>
</gene>
<feature type="domain" description="Tetrapyrrole biosynthesis uroporphyrinogen III synthase" evidence="12">
    <location>
        <begin position="268"/>
        <end position="496"/>
    </location>
</feature>
<dbReference type="FunFam" id="3.40.50.10090:FF:000001">
    <property type="entry name" value="Bifunctional uroporphyrinogen-III C-methyltransferase/uroporphyrinogen-III synthase"/>
    <property type="match status" value="1"/>
</dbReference>
<reference evidence="13" key="1">
    <citation type="journal article" date="2020" name="mSystems">
        <title>Genome- and Community-Level Interaction Insights into Carbon Utilization and Element Cycling Functions of Hydrothermarchaeota in Hydrothermal Sediment.</title>
        <authorList>
            <person name="Zhou Z."/>
            <person name="Liu Y."/>
            <person name="Xu W."/>
            <person name="Pan J."/>
            <person name="Luo Z.H."/>
            <person name="Li M."/>
        </authorList>
    </citation>
    <scope>NUCLEOTIDE SEQUENCE [LARGE SCALE GENOMIC DNA]</scope>
    <source>
        <strain evidence="13">SpSt-605</strain>
    </source>
</reference>
<keyword evidence="4 10" id="KW-0489">Methyltransferase</keyword>
<dbReference type="InterPro" id="IPR014777">
    <property type="entry name" value="4pyrrole_Mease_sub1"/>
</dbReference>
<keyword evidence="7" id="KW-0627">Porphyrin biosynthesis</keyword>
<dbReference type="PROSITE" id="PS00840">
    <property type="entry name" value="SUMT_2"/>
    <property type="match status" value="1"/>
</dbReference>
<keyword evidence="5 10" id="KW-0808">Transferase</keyword>
<evidence type="ECO:0000256" key="5">
    <source>
        <dbReference type="ARBA" id="ARBA00022679"/>
    </source>
</evidence>
<dbReference type="Gene3D" id="3.40.1010.10">
    <property type="entry name" value="Cobalt-precorrin-4 Transmethylase, Domain 1"/>
    <property type="match status" value="1"/>
</dbReference>
<evidence type="ECO:0000313" key="13">
    <source>
        <dbReference type="EMBL" id="HGV55022.1"/>
    </source>
</evidence>
<keyword evidence="6" id="KW-0949">S-adenosyl-L-methionine</keyword>
<dbReference type="SUPFAM" id="SSF69618">
    <property type="entry name" value="HemD-like"/>
    <property type="match status" value="1"/>
</dbReference>
<evidence type="ECO:0000256" key="10">
    <source>
        <dbReference type="RuleBase" id="RU003960"/>
    </source>
</evidence>
<dbReference type="FunFam" id="3.30.950.10:FF:000001">
    <property type="entry name" value="Siroheme synthase"/>
    <property type="match status" value="1"/>
</dbReference>
<evidence type="ECO:0000256" key="4">
    <source>
        <dbReference type="ARBA" id="ARBA00022603"/>
    </source>
</evidence>
<proteinExistence type="inferred from homology"/>
<dbReference type="InterPro" id="IPR003754">
    <property type="entry name" value="4pyrrol_synth_uPrphyn_synth"/>
</dbReference>
<dbReference type="CDD" id="cd06578">
    <property type="entry name" value="HemD"/>
    <property type="match status" value="1"/>
</dbReference>
<dbReference type="EC" id="2.1.1.107" evidence="2"/>
<comment type="pathway">
    <text evidence="9">Cofactor biosynthesis; adenosylcobalamin biosynthesis; precorrin-2 from uroporphyrinogen III: step 1/1.</text>
</comment>
<dbReference type="GO" id="GO:0032259">
    <property type="term" value="P:methylation"/>
    <property type="evidence" value="ECO:0007669"/>
    <property type="project" value="UniProtKB-KW"/>
</dbReference>
<evidence type="ECO:0000256" key="2">
    <source>
        <dbReference type="ARBA" id="ARBA00012162"/>
    </source>
</evidence>
<dbReference type="AlphaFoldDB" id="A0A832LVV6"/>
<dbReference type="NCBIfam" id="NF004790">
    <property type="entry name" value="PRK06136.1"/>
    <property type="match status" value="1"/>
</dbReference>
<evidence type="ECO:0000259" key="12">
    <source>
        <dbReference type="Pfam" id="PF02602"/>
    </source>
</evidence>
<dbReference type="InterPro" id="IPR035996">
    <property type="entry name" value="4pyrrol_Methylase_sf"/>
</dbReference>
<comment type="similarity">
    <text evidence="1 10">Belongs to the precorrin methyltransferase family.</text>
</comment>